<name>A0ABS3Q011_9FLAO</name>
<dbReference type="SUPFAM" id="SSF55961">
    <property type="entry name" value="Bet v1-like"/>
    <property type="match status" value="1"/>
</dbReference>
<comment type="caution">
    <text evidence="2">The sequence shown here is derived from an EMBL/GenBank/DDBJ whole genome shotgun (WGS) entry which is preliminary data.</text>
</comment>
<evidence type="ECO:0000259" key="1">
    <source>
        <dbReference type="Pfam" id="PF19569"/>
    </source>
</evidence>
<dbReference type="EMBL" id="JAGDYP010000009">
    <property type="protein sequence ID" value="MBO1884924.1"/>
    <property type="molecule type" value="Genomic_DNA"/>
</dbReference>
<feature type="domain" description="START-like" evidence="1">
    <location>
        <begin position="1"/>
        <end position="126"/>
    </location>
</feature>
<dbReference type="RefSeq" id="WP_208059332.1">
    <property type="nucleotide sequence ID" value="NZ_JAGDYP010000009.1"/>
</dbReference>
<dbReference type="Gene3D" id="3.30.530.20">
    <property type="match status" value="1"/>
</dbReference>
<reference evidence="2 3" key="1">
    <citation type="submission" date="2021-03" db="EMBL/GenBank/DDBJ databases">
        <title>Isolation and description of Capnocytophaga bilenii sp. nov., a novel Capnocytophaga species, isolated from a gingivitis subject.</title>
        <authorList>
            <person name="Antezack A."/>
            <person name="Monnet-Corti V."/>
            <person name="La Scola B."/>
        </authorList>
    </citation>
    <scope>NUCLEOTIDE SEQUENCE [LARGE SCALE GENOMIC DNA]</scope>
    <source>
        <strain evidence="2 3">Marseille-Q4570</strain>
    </source>
</reference>
<dbReference type="InterPro" id="IPR045736">
    <property type="entry name" value="START_2"/>
</dbReference>
<dbReference type="InterPro" id="IPR023393">
    <property type="entry name" value="START-like_dom_sf"/>
</dbReference>
<evidence type="ECO:0000313" key="3">
    <source>
        <dbReference type="Proteomes" id="UP000681610"/>
    </source>
</evidence>
<keyword evidence="3" id="KW-1185">Reference proteome</keyword>
<organism evidence="2 3">
    <name type="scientific">Capnocytophaga bilenii</name>
    <dbReference type="NCBI Taxonomy" id="2819369"/>
    <lineage>
        <taxon>Bacteria</taxon>
        <taxon>Pseudomonadati</taxon>
        <taxon>Bacteroidota</taxon>
        <taxon>Flavobacteriia</taxon>
        <taxon>Flavobacteriales</taxon>
        <taxon>Flavobacteriaceae</taxon>
        <taxon>Capnocytophaga</taxon>
    </lineage>
</organism>
<sequence length="127" mass="14931">METKEKYELEVDVNASRSLLFQYIATPEGLAAWYADEVHYKTPYYTFVWDGVEEKALLLRKKEDDLIRFHWESDEQADTFFEIKIKVNEMTQETSLVVTDFALLNEIEEAKNLWTKQISTLKLQIGG</sequence>
<gene>
    <name evidence="2" type="ORF">J4N46_11005</name>
</gene>
<evidence type="ECO:0000313" key="2">
    <source>
        <dbReference type="EMBL" id="MBO1884924.1"/>
    </source>
</evidence>
<accession>A0ABS3Q011</accession>
<dbReference type="Proteomes" id="UP000681610">
    <property type="component" value="Unassembled WGS sequence"/>
</dbReference>
<protein>
    <submittedName>
        <fullName evidence="2">SRPBCC domain-containing protein</fullName>
    </submittedName>
</protein>
<proteinExistence type="predicted"/>
<dbReference type="Pfam" id="PF19569">
    <property type="entry name" value="START_2"/>
    <property type="match status" value="1"/>
</dbReference>